<dbReference type="SUPFAM" id="SSF56784">
    <property type="entry name" value="HAD-like"/>
    <property type="match status" value="1"/>
</dbReference>
<dbReference type="InterPro" id="IPR036412">
    <property type="entry name" value="HAD-like_sf"/>
</dbReference>
<keyword evidence="1" id="KW-0378">Hydrolase</keyword>
<proteinExistence type="predicted"/>
<accession>A0A9D1XLE5</accession>
<sequence>MKKILFSDMDGTIMNQDGLLYDKDKEMIEKLRASGHLFAFNTGRNYEEAIKAIRQLDLKYDYLVLNNGAQIIDDQGQELFKKVISNQIGSKIIEHCLNYPDLWLYFYDGQKTLAYFQGITYEYDHNGKIIESNDYNFLKEYPLVKEFDIIALHQDDQNIDNLLKIQNYIKENYDFEAHGTLNTIYLDITPSNCTKGTGIETLVNLLDDKLISYAIGDSYNDISMFESATWGYTFNHVEDDICKHADKQVEHVADLIAEMINI</sequence>
<protein>
    <submittedName>
        <fullName evidence="1">Cof-type HAD-IIB family hydrolase</fullName>
    </submittedName>
</protein>
<gene>
    <name evidence="1" type="ORF">H9980_05375</name>
</gene>
<dbReference type="Pfam" id="PF08282">
    <property type="entry name" value="Hydrolase_3"/>
    <property type="match status" value="1"/>
</dbReference>
<comment type="caution">
    <text evidence="1">The sequence shown here is derived from an EMBL/GenBank/DDBJ whole genome shotgun (WGS) entry which is preliminary data.</text>
</comment>
<dbReference type="InterPro" id="IPR000150">
    <property type="entry name" value="Cof"/>
</dbReference>
<dbReference type="InterPro" id="IPR006379">
    <property type="entry name" value="HAD-SF_hydro_IIB"/>
</dbReference>
<reference evidence="1" key="1">
    <citation type="journal article" date="2021" name="PeerJ">
        <title>Extensive microbial diversity within the chicken gut microbiome revealed by metagenomics and culture.</title>
        <authorList>
            <person name="Gilroy R."/>
            <person name="Ravi A."/>
            <person name="Getino M."/>
            <person name="Pursley I."/>
            <person name="Horton D.L."/>
            <person name="Alikhan N.F."/>
            <person name="Baker D."/>
            <person name="Gharbi K."/>
            <person name="Hall N."/>
            <person name="Watson M."/>
            <person name="Adriaenssens E.M."/>
            <person name="Foster-Nyarko E."/>
            <person name="Jarju S."/>
            <person name="Secka A."/>
            <person name="Antonio M."/>
            <person name="Oren A."/>
            <person name="Chaudhuri R.R."/>
            <person name="La Ragione R."/>
            <person name="Hildebrand F."/>
            <person name="Pallen M.J."/>
        </authorList>
    </citation>
    <scope>NUCLEOTIDE SEQUENCE</scope>
    <source>
        <strain evidence="1">ChiGjej1B1-14440</strain>
    </source>
</reference>
<reference evidence="1" key="2">
    <citation type="submission" date="2021-04" db="EMBL/GenBank/DDBJ databases">
        <authorList>
            <person name="Gilroy R."/>
        </authorList>
    </citation>
    <scope>NUCLEOTIDE SEQUENCE</scope>
    <source>
        <strain evidence="1">ChiGjej1B1-14440</strain>
    </source>
</reference>
<dbReference type="InterPro" id="IPR023214">
    <property type="entry name" value="HAD_sf"/>
</dbReference>
<dbReference type="NCBIfam" id="TIGR00099">
    <property type="entry name" value="Cof-subfamily"/>
    <property type="match status" value="1"/>
</dbReference>
<dbReference type="PANTHER" id="PTHR10000:SF8">
    <property type="entry name" value="HAD SUPERFAMILY HYDROLASE-LIKE, TYPE 3"/>
    <property type="match status" value="1"/>
</dbReference>
<dbReference type="EMBL" id="DXET01000116">
    <property type="protein sequence ID" value="HIX81390.1"/>
    <property type="molecule type" value="Genomic_DNA"/>
</dbReference>
<evidence type="ECO:0000313" key="2">
    <source>
        <dbReference type="Proteomes" id="UP000886724"/>
    </source>
</evidence>
<dbReference type="AlphaFoldDB" id="A0A9D1XLE5"/>
<organism evidence="1 2">
    <name type="scientific">Candidatus Erysipelatoclostridium merdavium</name>
    <dbReference type="NCBI Taxonomy" id="2838566"/>
    <lineage>
        <taxon>Bacteria</taxon>
        <taxon>Bacillati</taxon>
        <taxon>Bacillota</taxon>
        <taxon>Erysipelotrichia</taxon>
        <taxon>Erysipelotrichales</taxon>
        <taxon>Erysipelotrichales incertae sedis</taxon>
    </lineage>
</organism>
<dbReference type="GO" id="GO:0000287">
    <property type="term" value="F:magnesium ion binding"/>
    <property type="evidence" value="ECO:0007669"/>
    <property type="project" value="TreeGrafter"/>
</dbReference>
<dbReference type="GO" id="GO:0005829">
    <property type="term" value="C:cytosol"/>
    <property type="evidence" value="ECO:0007669"/>
    <property type="project" value="TreeGrafter"/>
</dbReference>
<dbReference type="Gene3D" id="3.30.1240.10">
    <property type="match status" value="1"/>
</dbReference>
<name>A0A9D1XLE5_9FIRM</name>
<dbReference type="Gene3D" id="3.40.50.1000">
    <property type="entry name" value="HAD superfamily/HAD-like"/>
    <property type="match status" value="1"/>
</dbReference>
<dbReference type="GO" id="GO:0016791">
    <property type="term" value="F:phosphatase activity"/>
    <property type="evidence" value="ECO:0007669"/>
    <property type="project" value="TreeGrafter"/>
</dbReference>
<dbReference type="PANTHER" id="PTHR10000">
    <property type="entry name" value="PHOSPHOSERINE PHOSPHATASE"/>
    <property type="match status" value="1"/>
</dbReference>
<dbReference type="NCBIfam" id="TIGR01484">
    <property type="entry name" value="HAD-SF-IIB"/>
    <property type="match status" value="1"/>
</dbReference>
<dbReference type="Proteomes" id="UP000886724">
    <property type="component" value="Unassembled WGS sequence"/>
</dbReference>
<evidence type="ECO:0000313" key="1">
    <source>
        <dbReference type="EMBL" id="HIX81390.1"/>
    </source>
</evidence>